<keyword evidence="1" id="KW-0472">Membrane</keyword>
<feature type="transmembrane region" description="Helical" evidence="1">
    <location>
        <begin position="32"/>
        <end position="54"/>
    </location>
</feature>
<dbReference type="RefSeq" id="WP_154322848.1">
    <property type="nucleotide sequence ID" value="NZ_CP045695.1"/>
</dbReference>
<dbReference type="Proteomes" id="UP000462363">
    <property type="component" value="Unassembled WGS sequence"/>
</dbReference>
<gene>
    <name evidence="2" type="ORF">FYJ37_16135</name>
</gene>
<feature type="transmembrane region" description="Helical" evidence="1">
    <location>
        <begin position="7"/>
        <end position="26"/>
    </location>
</feature>
<name>A0A844F7X2_CLOSV</name>
<reference evidence="2 3" key="1">
    <citation type="submission" date="2019-08" db="EMBL/GenBank/DDBJ databases">
        <title>In-depth cultivation of the pig gut microbiome towards novel bacterial diversity and tailored functional studies.</title>
        <authorList>
            <person name="Wylensek D."/>
            <person name="Hitch T.C.A."/>
            <person name="Clavel T."/>
        </authorList>
    </citation>
    <scope>NUCLEOTIDE SEQUENCE [LARGE SCALE GENOMIC DNA]</scope>
    <source>
        <strain evidence="2 3">BL-389-WT-3D</strain>
    </source>
</reference>
<evidence type="ECO:0000313" key="2">
    <source>
        <dbReference type="EMBL" id="MSS41813.1"/>
    </source>
</evidence>
<sequence>MKSKRKTPKTLCMIVSILFVTLIFVPNSKNHFLLAGIGISGLFLVIGSLILPAFPRLSRKLSYRRTKGHQKPWTWLKNPEPVTDAEKLLWRQISYQITDKLQAAFPDATWEFQKHPSMEQLLSGCTIRLRTSHTEDYNFAEVRMNPYGYLELQMLTISSLKKSNIPSEEGDTPEADPESWYTLIGKVKLENLIGQLHAKGHKKLYINESGQIYIQNGDTQEIKDHFDYFPPRNYWDVLITLFQKEDLTAKETDQALELSWIKE</sequence>
<evidence type="ECO:0008006" key="4">
    <source>
        <dbReference type="Google" id="ProtNLM"/>
    </source>
</evidence>
<accession>A0A844F7X2</accession>
<protein>
    <recommendedName>
        <fullName evidence="4">DUF3137 domain-containing protein</fullName>
    </recommendedName>
</protein>
<dbReference type="EMBL" id="VUMB01000053">
    <property type="protein sequence ID" value="MSS41813.1"/>
    <property type="molecule type" value="Genomic_DNA"/>
</dbReference>
<proteinExistence type="predicted"/>
<evidence type="ECO:0000313" key="3">
    <source>
        <dbReference type="Proteomes" id="UP000462363"/>
    </source>
</evidence>
<keyword evidence="1" id="KW-0812">Transmembrane</keyword>
<comment type="caution">
    <text evidence="2">The sequence shown here is derived from an EMBL/GenBank/DDBJ whole genome shotgun (WGS) entry which is preliminary data.</text>
</comment>
<keyword evidence="1" id="KW-1133">Transmembrane helix</keyword>
<evidence type="ECO:0000256" key="1">
    <source>
        <dbReference type="SAM" id="Phobius"/>
    </source>
</evidence>
<dbReference type="AlphaFoldDB" id="A0A844F7X2"/>
<organism evidence="2 3">
    <name type="scientific">Clostridium scindens (strain JCM 10418 / VPI 12708)</name>
    <dbReference type="NCBI Taxonomy" id="29347"/>
    <lineage>
        <taxon>Bacteria</taxon>
        <taxon>Bacillati</taxon>
        <taxon>Bacillota</taxon>
        <taxon>Clostridia</taxon>
        <taxon>Lachnospirales</taxon>
        <taxon>Lachnospiraceae</taxon>
    </lineage>
</organism>